<proteinExistence type="predicted"/>
<accession>A0A2P2NQV7</accession>
<name>A0A2P2NQV7_RHIMU</name>
<evidence type="ECO:0000313" key="1">
    <source>
        <dbReference type="EMBL" id="MBX44780.1"/>
    </source>
</evidence>
<sequence length="13" mass="1624">MTKKETKKLKKNF</sequence>
<organism evidence="1">
    <name type="scientific">Rhizophora mucronata</name>
    <name type="common">Asiatic mangrove</name>
    <dbReference type="NCBI Taxonomy" id="61149"/>
    <lineage>
        <taxon>Eukaryota</taxon>
        <taxon>Viridiplantae</taxon>
        <taxon>Streptophyta</taxon>
        <taxon>Embryophyta</taxon>
        <taxon>Tracheophyta</taxon>
        <taxon>Spermatophyta</taxon>
        <taxon>Magnoliopsida</taxon>
        <taxon>eudicotyledons</taxon>
        <taxon>Gunneridae</taxon>
        <taxon>Pentapetalae</taxon>
        <taxon>rosids</taxon>
        <taxon>fabids</taxon>
        <taxon>Malpighiales</taxon>
        <taxon>Rhizophoraceae</taxon>
        <taxon>Rhizophora</taxon>
    </lineage>
</organism>
<protein>
    <submittedName>
        <fullName evidence="1">Uncharacterized protein</fullName>
    </submittedName>
</protein>
<reference evidence="1" key="1">
    <citation type="submission" date="2018-02" db="EMBL/GenBank/DDBJ databases">
        <title>Rhizophora mucronata_Transcriptome.</title>
        <authorList>
            <person name="Meera S.P."/>
            <person name="Sreeshan A."/>
            <person name="Augustine A."/>
        </authorList>
    </citation>
    <scope>NUCLEOTIDE SEQUENCE</scope>
    <source>
        <tissue evidence="1">Leaf</tissue>
    </source>
</reference>
<dbReference type="EMBL" id="GGEC01064296">
    <property type="protein sequence ID" value="MBX44780.1"/>
    <property type="molecule type" value="Transcribed_RNA"/>
</dbReference>